<comment type="caution">
    <text evidence="2">The sequence shown here is derived from an EMBL/GenBank/DDBJ whole genome shotgun (WGS) entry which is preliminary data.</text>
</comment>
<dbReference type="GO" id="GO:0005739">
    <property type="term" value="C:mitochondrion"/>
    <property type="evidence" value="ECO:0007669"/>
    <property type="project" value="TreeGrafter"/>
</dbReference>
<comment type="similarity">
    <text evidence="1">Belongs to the FPP/GGPP synthase family.</text>
</comment>
<dbReference type="InterPro" id="IPR008949">
    <property type="entry name" value="Isoprenoid_synthase_dom_sf"/>
</dbReference>
<keyword evidence="3" id="KW-1185">Reference proteome</keyword>
<gene>
    <name evidence="2" type="ORF">OFUS_LOCUS23436</name>
</gene>
<dbReference type="Proteomes" id="UP000749559">
    <property type="component" value="Unassembled WGS sequence"/>
</dbReference>
<name>A0A8J1TDE6_OWEFU</name>
<dbReference type="CDD" id="cd00867">
    <property type="entry name" value="Trans_IPPS"/>
    <property type="match status" value="1"/>
</dbReference>
<sequence length="416" mass="46062">MLRNIGIRIRTNICNRCLKNIGIERLYHNPGSYSSQELTNQKHKKSLFHLRLSTNNQRLISFWGASTANDWSKAISDAEKIVGYPTSFMSLRCLLSDELSNIAVQMRKLVGTKHPLLKTARGFVYDGKHTMQTRGLVVLLISKAAVGTEVPSEQELIAGIHPKQRQLAEISEMIYTANLIHKGVIDVSDMSAEDGCQKDLEFGNKMAVLSGDFLLASASMGLAELHNTKVVEIVSGAIGDLMRAEFTELCSPRGTPSLTSSTTYQDWETQTFLSSGSLLAKCCQSTLELAGHCKEMQDKAFQYGKHLAFAHQLHEDLQPFTHPTDENGDQISLGSAPVILHYSKPENKPHLNRLLDSHVDQKKLRDTILSGTAVEETKRHCKENGKIAINAIESFPSSEAKTALENMINAVTNNSR</sequence>
<dbReference type="GO" id="GO:0004659">
    <property type="term" value="F:prenyltransferase activity"/>
    <property type="evidence" value="ECO:0007669"/>
    <property type="project" value="InterPro"/>
</dbReference>
<dbReference type="Pfam" id="PF00348">
    <property type="entry name" value="polyprenyl_synt"/>
    <property type="match status" value="1"/>
</dbReference>
<dbReference type="GO" id="GO:0008299">
    <property type="term" value="P:isoprenoid biosynthetic process"/>
    <property type="evidence" value="ECO:0007669"/>
    <property type="project" value="InterPro"/>
</dbReference>
<evidence type="ECO:0000256" key="1">
    <source>
        <dbReference type="RuleBase" id="RU004466"/>
    </source>
</evidence>
<dbReference type="AlphaFoldDB" id="A0A8J1TDE6"/>
<dbReference type="PANTHER" id="PTHR12001">
    <property type="entry name" value="GERANYLGERANYL PYROPHOSPHATE SYNTHASE"/>
    <property type="match status" value="1"/>
</dbReference>
<dbReference type="EMBL" id="CAIIXF020000011">
    <property type="protein sequence ID" value="CAH1799425.1"/>
    <property type="molecule type" value="Genomic_DNA"/>
</dbReference>
<dbReference type="Gene3D" id="1.10.600.10">
    <property type="entry name" value="Farnesyl Diphosphate Synthase"/>
    <property type="match status" value="1"/>
</dbReference>
<keyword evidence="1" id="KW-0808">Transferase</keyword>
<dbReference type="GO" id="GO:1990234">
    <property type="term" value="C:transferase complex"/>
    <property type="evidence" value="ECO:0007669"/>
    <property type="project" value="TreeGrafter"/>
</dbReference>
<evidence type="ECO:0000313" key="3">
    <source>
        <dbReference type="Proteomes" id="UP000749559"/>
    </source>
</evidence>
<protein>
    <submittedName>
        <fullName evidence="2">Uncharacterized protein</fullName>
    </submittedName>
</protein>
<dbReference type="GO" id="GO:0006744">
    <property type="term" value="P:ubiquinone biosynthetic process"/>
    <property type="evidence" value="ECO:0007669"/>
    <property type="project" value="TreeGrafter"/>
</dbReference>
<dbReference type="InterPro" id="IPR000092">
    <property type="entry name" value="Polyprenyl_synt"/>
</dbReference>
<dbReference type="OrthoDB" id="9983019at2759"/>
<dbReference type="SUPFAM" id="SSF48576">
    <property type="entry name" value="Terpenoid synthases"/>
    <property type="match status" value="1"/>
</dbReference>
<reference evidence="2" key="1">
    <citation type="submission" date="2022-03" db="EMBL/GenBank/DDBJ databases">
        <authorList>
            <person name="Martin C."/>
        </authorList>
    </citation>
    <scope>NUCLEOTIDE SEQUENCE</scope>
</reference>
<dbReference type="PANTHER" id="PTHR12001:SF55">
    <property type="entry name" value="ALL TRANS-POLYPRENYL-DIPHOSPHATE SYNTHASE PDSS2"/>
    <property type="match status" value="1"/>
</dbReference>
<organism evidence="2 3">
    <name type="scientific">Owenia fusiformis</name>
    <name type="common">Polychaete worm</name>
    <dbReference type="NCBI Taxonomy" id="6347"/>
    <lineage>
        <taxon>Eukaryota</taxon>
        <taxon>Metazoa</taxon>
        <taxon>Spiralia</taxon>
        <taxon>Lophotrochozoa</taxon>
        <taxon>Annelida</taxon>
        <taxon>Polychaeta</taxon>
        <taxon>Sedentaria</taxon>
        <taxon>Canalipalpata</taxon>
        <taxon>Sabellida</taxon>
        <taxon>Oweniida</taxon>
        <taxon>Oweniidae</taxon>
        <taxon>Owenia</taxon>
    </lineage>
</organism>
<proteinExistence type="inferred from homology"/>
<evidence type="ECO:0000313" key="2">
    <source>
        <dbReference type="EMBL" id="CAH1799425.1"/>
    </source>
</evidence>
<accession>A0A8J1TDE6</accession>